<dbReference type="EC" id="3.4.19.12" evidence="7"/>
<evidence type="ECO:0000313" key="10">
    <source>
        <dbReference type="EMBL" id="MBA0728292.1"/>
    </source>
</evidence>
<evidence type="ECO:0000256" key="2">
    <source>
        <dbReference type="ARBA" id="ARBA00009085"/>
    </source>
</evidence>
<evidence type="ECO:0000259" key="9">
    <source>
        <dbReference type="PROSITE" id="PS50235"/>
    </source>
</evidence>
<dbReference type="InterPro" id="IPR050164">
    <property type="entry name" value="Peptidase_C19"/>
</dbReference>
<comment type="similarity">
    <text evidence="2 7">Belongs to the peptidase C19 family.</text>
</comment>
<keyword evidence="4 7" id="KW-0833">Ubl conjugation pathway</keyword>
<keyword evidence="8" id="KW-0812">Transmembrane</keyword>
<dbReference type="Pfam" id="PF00443">
    <property type="entry name" value="UCH"/>
    <property type="match status" value="1"/>
</dbReference>
<keyword evidence="11" id="KW-1185">Reference proteome</keyword>
<dbReference type="Proteomes" id="UP000593574">
    <property type="component" value="Unassembled WGS sequence"/>
</dbReference>
<keyword evidence="6 7" id="KW-0788">Thiol protease</keyword>
<keyword evidence="3 7" id="KW-0645">Protease</keyword>
<dbReference type="Gene3D" id="3.90.70.10">
    <property type="entry name" value="Cysteine proteinases"/>
    <property type="match status" value="1"/>
</dbReference>
<dbReference type="AlphaFoldDB" id="A0A7J9AWH1"/>
<comment type="caution">
    <text evidence="10">The sequence shown here is derived from an EMBL/GenBank/DDBJ whole genome shotgun (WGS) entry which is preliminary data.</text>
</comment>
<evidence type="ECO:0000256" key="3">
    <source>
        <dbReference type="ARBA" id="ARBA00022670"/>
    </source>
</evidence>
<protein>
    <recommendedName>
        <fullName evidence="7">Ubiquitin carboxyl-terminal hydrolase</fullName>
        <ecNumber evidence="7">3.4.19.12</ecNumber>
    </recommendedName>
</protein>
<dbReference type="PROSITE" id="PS00973">
    <property type="entry name" value="USP_2"/>
    <property type="match status" value="1"/>
</dbReference>
<comment type="function">
    <text evidence="7">Recognizes and hydrolyzes the peptide bond at the C-terminal Gly of ubiquitin. Involved in the processing of poly-ubiquitin precursors as well as that of ubiquitinated proteins.</text>
</comment>
<organism evidence="10 11">
    <name type="scientific">Gossypium laxum</name>
    <dbReference type="NCBI Taxonomy" id="34288"/>
    <lineage>
        <taxon>Eukaryota</taxon>
        <taxon>Viridiplantae</taxon>
        <taxon>Streptophyta</taxon>
        <taxon>Embryophyta</taxon>
        <taxon>Tracheophyta</taxon>
        <taxon>Spermatophyta</taxon>
        <taxon>Magnoliopsida</taxon>
        <taxon>eudicotyledons</taxon>
        <taxon>Gunneridae</taxon>
        <taxon>Pentapetalae</taxon>
        <taxon>rosids</taxon>
        <taxon>malvids</taxon>
        <taxon>Malvales</taxon>
        <taxon>Malvaceae</taxon>
        <taxon>Malvoideae</taxon>
        <taxon>Gossypium</taxon>
    </lineage>
</organism>
<dbReference type="GO" id="GO:0004843">
    <property type="term" value="F:cysteine-type deubiquitinase activity"/>
    <property type="evidence" value="ECO:0007669"/>
    <property type="project" value="UniProtKB-UniRule"/>
</dbReference>
<evidence type="ECO:0000256" key="8">
    <source>
        <dbReference type="SAM" id="Phobius"/>
    </source>
</evidence>
<dbReference type="SUPFAM" id="SSF54001">
    <property type="entry name" value="Cysteine proteinases"/>
    <property type="match status" value="1"/>
</dbReference>
<accession>A0A7J9AWH1</accession>
<evidence type="ECO:0000256" key="6">
    <source>
        <dbReference type="ARBA" id="ARBA00022807"/>
    </source>
</evidence>
<keyword evidence="8" id="KW-1133">Transmembrane helix</keyword>
<evidence type="ECO:0000256" key="4">
    <source>
        <dbReference type="ARBA" id="ARBA00022786"/>
    </source>
</evidence>
<dbReference type="GO" id="GO:0005634">
    <property type="term" value="C:nucleus"/>
    <property type="evidence" value="ECO:0007669"/>
    <property type="project" value="TreeGrafter"/>
</dbReference>
<evidence type="ECO:0000313" key="11">
    <source>
        <dbReference type="Proteomes" id="UP000593574"/>
    </source>
</evidence>
<dbReference type="GO" id="GO:0006508">
    <property type="term" value="P:proteolysis"/>
    <property type="evidence" value="ECO:0007669"/>
    <property type="project" value="UniProtKB-KW"/>
</dbReference>
<gene>
    <name evidence="10" type="ORF">Golax_001203</name>
</gene>
<dbReference type="EMBL" id="JABEZV010000013">
    <property type="protein sequence ID" value="MBA0728292.1"/>
    <property type="molecule type" value="Genomic_DNA"/>
</dbReference>
<reference evidence="10 11" key="1">
    <citation type="journal article" date="2019" name="Genome Biol. Evol.">
        <title>Insights into the evolution of the New World diploid cottons (Gossypium, subgenus Houzingenia) based on genome sequencing.</title>
        <authorList>
            <person name="Grover C.E."/>
            <person name="Arick M.A. 2nd"/>
            <person name="Thrash A."/>
            <person name="Conover J.L."/>
            <person name="Sanders W.S."/>
            <person name="Peterson D.G."/>
            <person name="Frelichowski J.E."/>
            <person name="Scheffler J.A."/>
            <person name="Scheffler B.E."/>
            <person name="Wendel J.F."/>
        </authorList>
    </citation>
    <scope>NUCLEOTIDE SEQUENCE [LARGE SCALE GENOMIC DNA]</scope>
    <source>
        <strain evidence="10">4</strain>
        <tissue evidence="10">Leaf</tissue>
    </source>
</reference>
<dbReference type="PROSITE" id="PS00972">
    <property type="entry name" value="USP_1"/>
    <property type="match status" value="1"/>
</dbReference>
<feature type="domain" description="USP" evidence="9">
    <location>
        <begin position="70"/>
        <end position="584"/>
    </location>
</feature>
<keyword evidence="8" id="KW-0472">Membrane</keyword>
<proteinExistence type="inferred from homology"/>
<dbReference type="InterPro" id="IPR018200">
    <property type="entry name" value="USP_CS"/>
</dbReference>
<dbReference type="GO" id="GO:0005829">
    <property type="term" value="C:cytosol"/>
    <property type="evidence" value="ECO:0007669"/>
    <property type="project" value="TreeGrafter"/>
</dbReference>
<comment type="catalytic activity">
    <reaction evidence="1 7">
        <text>Thiol-dependent hydrolysis of ester, thioester, amide, peptide and isopeptide bonds formed by the C-terminal Gly of ubiquitin (a 76-residue protein attached to proteins as an intracellular targeting signal).</text>
        <dbReference type="EC" id="3.4.19.12"/>
    </reaction>
</comment>
<dbReference type="PROSITE" id="PS50235">
    <property type="entry name" value="USP_3"/>
    <property type="match status" value="1"/>
</dbReference>
<evidence type="ECO:0000256" key="1">
    <source>
        <dbReference type="ARBA" id="ARBA00000707"/>
    </source>
</evidence>
<sequence length="585" mass="65935">MEQETSMRAIIRNWKHGYRALLHMRWAADFGFHISVVGLVGVVGFVLAIIRDGKLGEKRKKHLEKLCLVPGLQNLGNNCFLNVILQALASCSYFQSFLQKILDECESTLVDRQGESLPLTITLSDLLEELGMAGERRVALSPHKVMSALSLYIQNFDLTSQQDAAEAFLHLLSSLREEFSDIYLPNQSTLADIFASQTSRILTPERKEVQNEQKRWQQHYLGPFDGIIGSILSCRSCSYQISLDFQFFHSLPLFPVLYGASTIMAGCTLEDCLWQFVLAEKLENYYCSHCWHSAAIKFLSCKGANEIEIEKLKRCSAEESCDCRSFCCLENLRWSNNFSNTLKQLCIARCPKILCLHLQRASINEVGELIKLQVVSLLVNQSHGMGHIAFPLILDLSPFMTTEVEITNWEGVHKGQLKLQNQKTRPHLNLMNAQYESILNRISKPTGEKVSSEILVANGSQCTTSPGESLPEKSKLYPTDGCSKASNIDMHEQHNDKVSLNSKLPPSETKLYRLASVVEHFGRPGGGHYTVYRSMRTKSDEEDSDEYSEPATTKWFCISDSQVCSVSEKDVLAAEASLLFYERIV</sequence>
<dbReference type="InterPro" id="IPR038765">
    <property type="entry name" value="Papain-like_cys_pep_sf"/>
</dbReference>
<keyword evidence="5 7" id="KW-0378">Hydrolase</keyword>
<feature type="transmembrane region" description="Helical" evidence="8">
    <location>
        <begin position="30"/>
        <end position="50"/>
    </location>
</feature>
<dbReference type="GO" id="GO:0016579">
    <property type="term" value="P:protein deubiquitination"/>
    <property type="evidence" value="ECO:0007669"/>
    <property type="project" value="InterPro"/>
</dbReference>
<name>A0A7J9AWH1_9ROSI</name>
<evidence type="ECO:0000256" key="5">
    <source>
        <dbReference type="ARBA" id="ARBA00022801"/>
    </source>
</evidence>
<evidence type="ECO:0000256" key="7">
    <source>
        <dbReference type="RuleBase" id="RU366025"/>
    </source>
</evidence>
<dbReference type="PANTHER" id="PTHR24006:SF888">
    <property type="entry name" value="UBIQUITIN CARBOXYL-TERMINAL HYDROLASE 30"/>
    <property type="match status" value="1"/>
</dbReference>
<dbReference type="InterPro" id="IPR001394">
    <property type="entry name" value="Peptidase_C19_UCH"/>
</dbReference>
<dbReference type="PANTHER" id="PTHR24006">
    <property type="entry name" value="UBIQUITIN CARBOXYL-TERMINAL HYDROLASE"/>
    <property type="match status" value="1"/>
</dbReference>
<dbReference type="InterPro" id="IPR028889">
    <property type="entry name" value="USP"/>
</dbReference>